<evidence type="ECO:0000256" key="2">
    <source>
        <dbReference type="ARBA" id="ARBA00004496"/>
    </source>
</evidence>
<dbReference type="GO" id="GO:0008652">
    <property type="term" value="P:amino acid biosynthetic process"/>
    <property type="evidence" value="ECO:0007669"/>
    <property type="project" value="UniProtKB-KW"/>
</dbReference>
<evidence type="ECO:0000256" key="1">
    <source>
        <dbReference type="ARBA" id="ARBA00004177"/>
    </source>
</evidence>
<dbReference type="InterPro" id="IPR002480">
    <property type="entry name" value="DAHP_synth_2"/>
</dbReference>
<dbReference type="eggNOG" id="KOG2220">
    <property type="taxonomic scope" value="Eukaryota"/>
</dbReference>
<evidence type="ECO:0000259" key="11">
    <source>
        <dbReference type="Pfam" id="PF13949"/>
    </source>
</evidence>
<evidence type="ECO:0000313" key="12">
    <source>
        <dbReference type="EnsemblPlants" id="ORUFI02G16410.3"/>
    </source>
</evidence>
<sequence>MKTNLERAMKENDRVYLMRVPDASSLGSLPAASLVKPTSLAEVLDASKERLFSSLVPDGSMKALSKYTEMVDNIIRTQAEKLQQASEITRVRLKEMDLPDSILSLEDLKEDVEAVQISGGPAGLEAELQQLRDLSRDDILPKLMAGVGSHDDLFKKEISKYDPVCAEIADNIVAQEQLLLQIQAQNEQFAAVFNLEDYKGWTNVWLDVPLVLLLVVQSALEAWLRAAEFESSPAPLLPVTDVLDSPYMELAHRVDEALGFMSADGLTMDHPIMTTEFWTSHGCLLLPYEQALPENMRVKLPHLIRAVHVDVQIVTWVIDPMHDYSTMILITHNLLSVLWKTKVVVTNYSAMIFN</sequence>
<dbReference type="EnsemblPlants" id="ORUFI02G16410.3">
    <property type="protein sequence ID" value="ORUFI02G16410.3"/>
    <property type="gene ID" value="ORUFI02G16410"/>
</dbReference>
<evidence type="ECO:0000256" key="5">
    <source>
        <dbReference type="ARBA" id="ARBA00022679"/>
    </source>
</evidence>
<feature type="domain" description="ALIX V-shaped" evidence="11">
    <location>
        <begin position="127"/>
        <end position="195"/>
    </location>
</feature>
<comment type="subcellular location">
    <subcellularLocation>
        <location evidence="2">Cytoplasm</location>
    </subcellularLocation>
    <subcellularLocation>
        <location evidence="1">Endosome</location>
    </subcellularLocation>
    <subcellularLocation>
        <location evidence="9">Plastid</location>
        <location evidence="9">Chloroplast</location>
    </subcellularLocation>
</comment>
<dbReference type="HOGENOM" id="CLU_783856_0_0_1"/>
<feature type="domain" description="BRO1" evidence="10">
    <location>
        <begin position="2"/>
        <end position="75"/>
    </location>
</feature>
<evidence type="ECO:0000256" key="4">
    <source>
        <dbReference type="ARBA" id="ARBA00022605"/>
    </source>
</evidence>
<accession>A0A0E0NEJ2</accession>
<dbReference type="Gramene" id="ORUFI02G16410.3">
    <property type="protein sequence ID" value="ORUFI02G16410.3"/>
    <property type="gene ID" value="ORUFI02G16410"/>
</dbReference>
<evidence type="ECO:0000313" key="13">
    <source>
        <dbReference type="Proteomes" id="UP000008022"/>
    </source>
</evidence>
<evidence type="ECO:0000256" key="6">
    <source>
        <dbReference type="ARBA" id="ARBA00022753"/>
    </source>
</evidence>
<dbReference type="EC" id="2.5.1.54" evidence="9"/>
<dbReference type="Proteomes" id="UP000008022">
    <property type="component" value="Unassembled WGS sequence"/>
</dbReference>
<keyword evidence="3" id="KW-0963">Cytoplasm</keyword>
<dbReference type="Pfam" id="PF13949">
    <property type="entry name" value="ALIX_LYPXL_bnd"/>
    <property type="match status" value="1"/>
</dbReference>
<dbReference type="GO" id="GO:0009507">
    <property type="term" value="C:chloroplast"/>
    <property type="evidence" value="ECO:0007669"/>
    <property type="project" value="UniProtKB-SubCell"/>
</dbReference>
<reference evidence="13" key="1">
    <citation type="submission" date="2013-06" db="EMBL/GenBank/DDBJ databases">
        <authorList>
            <person name="Zhao Q."/>
        </authorList>
    </citation>
    <scope>NUCLEOTIDE SEQUENCE</scope>
    <source>
        <strain evidence="13">cv. W1943</strain>
    </source>
</reference>
<keyword evidence="7 9" id="KW-0057">Aromatic amino acid biosynthesis</keyword>
<dbReference type="GO" id="GO:0009073">
    <property type="term" value="P:aromatic amino acid family biosynthetic process"/>
    <property type="evidence" value="ECO:0007669"/>
    <property type="project" value="UniProtKB-KW"/>
</dbReference>
<dbReference type="Gene3D" id="1.20.120.560">
    <property type="entry name" value="alix/aip1 in complex with the ypdl late domain"/>
    <property type="match status" value="1"/>
</dbReference>
<dbReference type="InterPro" id="IPR025304">
    <property type="entry name" value="ALIX_V_dom"/>
</dbReference>
<dbReference type="GO" id="GO:0005768">
    <property type="term" value="C:endosome"/>
    <property type="evidence" value="ECO:0007669"/>
    <property type="project" value="UniProtKB-SubCell"/>
</dbReference>
<dbReference type="PANTHER" id="PTHR23030">
    <property type="entry name" value="PCD6 INTERACTING PROTEIN-RELATED"/>
    <property type="match status" value="1"/>
</dbReference>
<dbReference type="Pfam" id="PF03097">
    <property type="entry name" value="BRO1"/>
    <property type="match status" value="1"/>
</dbReference>
<dbReference type="GO" id="GO:0043328">
    <property type="term" value="P:protein transport to vacuole involved in ubiquitin-dependent protein catabolic process via the multivesicular body sorting pathway"/>
    <property type="evidence" value="ECO:0007669"/>
    <property type="project" value="TreeGrafter"/>
</dbReference>
<keyword evidence="4 9" id="KW-0028">Amino-acid biosynthesis</keyword>
<keyword evidence="9" id="KW-0809">Transit peptide</keyword>
<keyword evidence="5 9" id="KW-0808">Transferase</keyword>
<dbReference type="PANTHER" id="PTHR23030:SF30">
    <property type="entry name" value="TYROSINE-PROTEIN PHOSPHATASE NON-RECEPTOR TYPE 23"/>
    <property type="match status" value="1"/>
</dbReference>
<protein>
    <recommendedName>
        <fullName evidence="9">Phospho-2-dehydro-3-deoxyheptonate aldolase</fullName>
        <ecNumber evidence="9">2.5.1.54</ecNumber>
    </recommendedName>
</protein>
<dbReference type="AlphaFoldDB" id="A0A0E0NEJ2"/>
<evidence type="ECO:0000256" key="9">
    <source>
        <dbReference type="RuleBase" id="RU363071"/>
    </source>
</evidence>
<dbReference type="InterPro" id="IPR038499">
    <property type="entry name" value="BRO1_sf"/>
</dbReference>
<comment type="similarity">
    <text evidence="9">Belongs to the class-II DAHP synthase family.</text>
</comment>
<dbReference type="Pfam" id="PF01474">
    <property type="entry name" value="DAHP_synth_2"/>
    <property type="match status" value="1"/>
</dbReference>
<keyword evidence="13" id="KW-1185">Reference proteome</keyword>
<dbReference type="GO" id="GO:0009423">
    <property type="term" value="P:chorismate biosynthetic process"/>
    <property type="evidence" value="ECO:0007669"/>
    <property type="project" value="UniProtKB-UniPathway"/>
</dbReference>
<evidence type="ECO:0000256" key="3">
    <source>
        <dbReference type="ARBA" id="ARBA00022490"/>
    </source>
</evidence>
<reference evidence="12" key="2">
    <citation type="submission" date="2015-06" db="UniProtKB">
        <authorList>
            <consortium name="EnsemblPlants"/>
        </authorList>
    </citation>
    <scope>IDENTIFICATION</scope>
</reference>
<dbReference type="SUPFAM" id="SSF51569">
    <property type="entry name" value="Aldolase"/>
    <property type="match status" value="1"/>
</dbReference>
<comment type="catalytic activity">
    <reaction evidence="8 9">
        <text>D-erythrose 4-phosphate + phosphoenolpyruvate + H2O = 7-phospho-2-dehydro-3-deoxy-D-arabino-heptonate + phosphate</text>
        <dbReference type="Rhea" id="RHEA:14717"/>
        <dbReference type="ChEBI" id="CHEBI:15377"/>
        <dbReference type="ChEBI" id="CHEBI:16897"/>
        <dbReference type="ChEBI" id="CHEBI:43474"/>
        <dbReference type="ChEBI" id="CHEBI:58394"/>
        <dbReference type="ChEBI" id="CHEBI:58702"/>
        <dbReference type="EC" id="2.5.1.54"/>
    </reaction>
</comment>
<dbReference type="UniPathway" id="UPA00053">
    <property type="reaction ID" value="UER00084"/>
</dbReference>
<dbReference type="InterPro" id="IPR004328">
    <property type="entry name" value="BRO1_dom"/>
</dbReference>
<name>A0A0E0NEJ2_ORYRU</name>
<proteinExistence type="inferred from homology"/>
<evidence type="ECO:0000256" key="7">
    <source>
        <dbReference type="ARBA" id="ARBA00023141"/>
    </source>
</evidence>
<dbReference type="GO" id="GO:0003849">
    <property type="term" value="F:3-deoxy-7-phosphoheptulonate synthase activity"/>
    <property type="evidence" value="ECO:0007669"/>
    <property type="project" value="UniProtKB-EC"/>
</dbReference>
<dbReference type="STRING" id="4529.A0A0E0NEJ2"/>
<dbReference type="Gene3D" id="1.25.40.280">
    <property type="entry name" value="alix/aip1 like domains"/>
    <property type="match status" value="1"/>
</dbReference>
<evidence type="ECO:0000256" key="8">
    <source>
        <dbReference type="ARBA" id="ARBA00047508"/>
    </source>
</evidence>
<evidence type="ECO:0000259" key="10">
    <source>
        <dbReference type="Pfam" id="PF03097"/>
    </source>
</evidence>
<keyword evidence="9" id="KW-0150">Chloroplast</keyword>
<keyword evidence="9" id="KW-0934">Plastid</keyword>
<comment type="pathway">
    <text evidence="9">Metabolic intermediate biosynthesis; chorismate biosynthesis; chorismate from D-erythrose 4-phosphate and phosphoenolpyruvate: step 1/7.</text>
</comment>
<organism evidence="12 13">
    <name type="scientific">Oryza rufipogon</name>
    <name type="common">Brownbeard rice</name>
    <name type="synonym">Asian wild rice</name>
    <dbReference type="NCBI Taxonomy" id="4529"/>
    <lineage>
        <taxon>Eukaryota</taxon>
        <taxon>Viridiplantae</taxon>
        <taxon>Streptophyta</taxon>
        <taxon>Embryophyta</taxon>
        <taxon>Tracheophyta</taxon>
        <taxon>Spermatophyta</taxon>
        <taxon>Magnoliopsida</taxon>
        <taxon>Liliopsida</taxon>
        <taxon>Poales</taxon>
        <taxon>Poaceae</taxon>
        <taxon>BOP clade</taxon>
        <taxon>Oryzoideae</taxon>
        <taxon>Oryzeae</taxon>
        <taxon>Oryzinae</taxon>
        <taxon>Oryza</taxon>
    </lineage>
</organism>
<keyword evidence="6" id="KW-0967">Endosome</keyword>